<feature type="compositionally biased region" description="Basic and acidic residues" evidence="1">
    <location>
        <begin position="255"/>
        <end position="271"/>
    </location>
</feature>
<feature type="compositionally biased region" description="Low complexity" evidence="1">
    <location>
        <begin position="33"/>
        <end position="42"/>
    </location>
</feature>
<gene>
    <name evidence="2" type="ORF">JKF63_07604</name>
</gene>
<dbReference type="KEGG" id="phet:94293614"/>
<dbReference type="OrthoDB" id="278391at2759"/>
<evidence type="ECO:0000256" key="1">
    <source>
        <dbReference type="SAM" id="MobiDB-lite"/>
    </source>
</evidence>
<dbReference type="RefSeq" id="XP_067759969.1">
    <property type="nucleotide sequence ID" value="XM_067903537.1"/>
</dbReference>
<protein>
    <submittedName>
        <fullName evidence="2">Uncharacterized protein</fullName>
    </submittedName>
</protein>
<keyword evidence="3" id="KW-1185">Reference proteome</keyword>
<evidence type="ECO:0000313" key="3">
    <source>
        <dbReference type="Proteomes" id="UP000674318"/>
    </source>
</evidence>
<proteinExistence type="predicted"/>
<dbReference type="EMBL" id="JAFJZO010000002">
    <property type="protein sequence ID" value="KAG5512136.1"/>
    <property type="molecule type" value="Genomic_DNA"/>
</dbReference>
<dbReference type="Proteomes" id="UP000674318">
    <property type="component" value="Chromosome 2"/>
</dbReference>
<sequence>MTEKVTTSPPMETPHLPASHSDLESSGMPTGDSAASASTTTSAEDLKRLRALGTLLVNMGAASEEKVFGSKNSAQMLAYRERRMPELLVINRPQDDAAAHPFIWYKPWTWWNSGAQVSPIVLWRSSLQEGSAGLSLAASATRSVTSTQTEADVVAPPLPPDAGAPKMETSKRKKGLPVVDMRPLTDEEVDALTPAVREEREKLLGSEKRIHETLQGMEDTRYRYLLPSRDLKCEAEVMAVVQCYTERNEANSASRADDGGNRARGEVKASHEASGSGVERALVRSDLLACGPHVNRLQDCAESMVMRYSREECEAA</sequence>
<evidence type="ECO:0000313" key="2">
    <source>
        <dbReference type="EMBL" id="KAG5512136.1"/>
    </source>
</evidence>
<organism evidence="2 3">
    <name type="scientific">Porcisia hertigi</name>
    <dbReference type="NCBI Taxonomy" id="2761500"/>
    <lineage>
        <taxon>Eukaryota</taxon>
        <taxon>Discoba</taxon>
        <taxon>Euglenozoa</taxon>
        <taxon>Kinetoplastea</taxon>
        <taxon>Metakinetoplastina</taxon>
        <taxon>Trypanosomatida</taxon>
        <taxon>Trypanosomatidae</taxon>
        <taxon>Leishmaniinae</taxon>
        <taxon>Porcisia</taxon>
    </lineage>
</organism>
<dbReference type="GeneID" id="94293614"/>
<feature type="region of interest" description="Disordered" evidence="1">
    <location>
        <begin position="250"/>
        <end position="276"/>
    </location>
</feature>
<reference evidence="2 3" key="1">
    <citation type="submission" date="2021-02" db="EMBL/GenBank/DDBJ databases">
        <title>Porcisia hertigi Genome sequencing and assembly.</title>
        <authorList>
            <person name="Almutairi H."/>
            <person name="Gatherer D."/>
        </authorList>
    </citation>
    <scope>NUCLEOTIDE SEQUENCE [LARGE SCALE GENOMIC DNA]</scope>
    <source>
        <strain evidence="2 3">C119</strain>
    </source>
</reference>
<comment type="caution">
    <text evidence="2">The sequence shown here is derived from an EMBL/GenBank/DDBJ whole genome shotgun (WGS) entry which is preliminary data.</text>
</comment>
<feature type="region of interest" description="Disordered" evidence="1">
    <location>
        <begin position="146"/>
        <end position="174"/>
    </location>
</feature>
<feature type="region of interest" description="Disordered" evidence="1">
    <location>
        <begin position="1"/>
        <end position="42"/>
    </location>
</feature>
<dbReference type="AlphaFoldDB" id="A0A836LMC0"/>
<name>A0A836LMC0_9TRYP</name>
<feature type="compositionally biased region" description="Polar residues" evidence="1">
    <location>
        <begin position="1"/>
        <end position="10"/>
    </location>
</feature>
<accession>A0A836LMC0</accession>